<feature type="transmembrane region" description="Helical" evidence="6">
    <location>
        <begin position="250"/>
        <end position="268"/>
    </location>
</feature>
<comment type="subcellular location">
    <subcellularLocation>
        <location evidence="1">Membrane</location>
        <topology evidence="1">Multi-pass membrane protein</topology>
    </subcellularLocation>
</comment>
<organism evidence="8 9">
    <name type="scientific">Zasmidium cellare</name>
    <name type="common">Wine cellar mold</name>
    <name type="synonym">Racodium cellare</name>
    <dbReference type="NCBI Taxonomy" id="395010"/>
    <lineage>
        <taxon>Eukaryota</taxon>
        <taxon>Fungi</taxon>
        <taxon>Dikarya</taxon>
        <taxon>Ascomycota</taxon>
        <taxon>Pezizomycotina</taxon>
        <taxon>Dothideomycetes</taxon>
        <taxon>Dothideomycetidae</taxon>
        <taxon>Mycosphaerellales</taxon>
        <taxon>Mycosphaerellaceae</taxon>
        <taxon>Zasmidium</taxon>
    </lineage>
</organism>
<feature type="transmembrane region" description="Helical" evidence="6">
    <location>
        <begin position="136"/>
        <end position="160"/>
    </location>
</feature>
<feature type="transmembrane region" description="Helical" evidence="6">
    <location>
        <begin position="422"/>
        <end position="443"/>
    </location>
</feature>
<feature type="transmembrane region" description="Helical" evidence="6">
    <location>
        <begin position="643"/>
        <end position="666"/>
    </location>
</feature>
<feature type="transmembrane region" description="Helical" evidence="6">
    <location>
        <begin position="978"/>
        <end position="1000"/>
    </location>
</feature>
<evidence type="ECO:0000256" key="5">
    <source>
        <dbReference type="ARBA" id="ARBA00023136"/>
    </source>
</evidence>
<feature type="transmembrane region" description="Helical" evidence="6">
    <location>
        <begin position="180"/>
        <end position="200"/>
    </location>
</feature>
<evidence type="ECO:0000256" key="2">
    <source>
        <dbReference type="ARBA" id="ARBA00022448"/>
    </source>
</evidence>
<keyword evidence="5 6" id="KW-0472">Membrane</keyword>
<feature type="transmembrane region" description="Helical" evidence="6">
    <location>
        <begin position="867"/>
        <end position="885"/>
    </location>
</feature>
<keyword evidence="9" id="KW-1185">Reference proteome</keyword>
<dbReference type="Pfam" id="PF01490">
    <property type="entry name" value="Aa_trans"/>
    <property type="match status" value="1"/>
</dbReference>
<feature type="domain" description="Amino acid transporter transmembrane" evidence="7">
    <location>
        <begin position="611"/>
        <end position="1000"/>
    </location>
</feature>
<feature type="transmembrane region" description="Helical" evidence="6">
    <location>
        <begin position="611"/>
        <end position="631"/>
    </location>
</feature>
<evidence type="ECO:0000313" key="8">
    <source>
        <dbReference type="EMBL" id="KAK4496104.1"/>
    </source>
</evidence>
<feature type="transmembrane region" description="Helical" evidence="6">
    <location>
        <begin position="824"/>
        <end position="847"/>
    </location>
</feature>
<evidence type="ECO:0000313" key="9">
    <source>
        <dbReference type="Proteomes" id="UP001305779"/>
    </source>
</evidence>
<name>A0ABR0E3V8_ZASCE</name>
<feature type="transmembrane region" description="Helical" evidence="6">
    <location>
        <begin position="691"/>
        <end position="710"/>
    </location>
</feature>
<dbReference type="PANTHER" id="PTHR45649:SF2">
    <property type="entry name" value="ACID PERMEASE, PUTATIVE-RELATED"/>
    <property type="match status" value="1"/>
</dbReference>
<feature type="transmembrane region" description="Helical" evidence="6">
    <location>
        <begin position="748"/>
        <end position="768"/>
    </location>
</feature>
<keyword evidence="4 6" id="KW-1133">Transmembrane helix</keyword>
<evidence type="ECO:0000256" key="4">
    <source>
        <dbReference type="ARBA" id="ARBA00022989"/>
    </source>
</evidence>
<gene>
    <name evidence="8" type="ORF">PRZ48_012083</name>
</gene>
<sequence length="1018" mass="111228">MTESSPPPGVLSKGMAAAAPEPDNVAFKATRGGNANDMRDLARMGKTQQLQRNFRLVTMFGFSAILMCSWESLLSTLSIALQNGGTAGLIWTWLIVWVGFTAVYMSMAEMGSMAPTTGGQYHWVSEFSPRKYQRSLSYIVGWLGVLGWQALQASIAFQAGTIIQGLLVLNYPDTYVFQRWHGTLLVIAVLLFGALFNIFLATRLHLVEGCILIVHIYGIFCVLVPLWVLSPRTTSDFAWSTFQDPGWNSAGVSALIGMQACVVPLLGADASVHMSEELKDAAYTLPRSMMWAMFFNGAAGWVTAITAAYCIGDLTKALDTPTGFPFIEMFYNSTQSLAATNAMTSIIVFMDAFSAVTIMASASRQMYAFARDNGTPYAGWLSAVSPTLDVPVNAVITSLVISSLLSLINIGSTVAFNSLVSLTNGVLMASYSVCIGCFVWRRLSRQPMLPSRFNLGAFGLPVNLLAMAFLAVVFVMAFFPPTPLPNLEVSTMNWSSLVFTSVALWGLIFYFVWARHRYVGPVEYHRNPPPTTSTTTFSSPLPRTTSFFMLGSSRSDTHPLADMSKFEGVAWSRDYDHTGQYHDGGSSPTTDNYHDRDVFGREEGHDIKYKTLSWQIVSILMIAEIVSNGMLSLPSSLATVGMVPGLILIIFLGVFAAYTSVLLVRFKLRHPEVHNMGDAGKIMFGFIGREVFSFGTLLFAVCLAGGQMLSGQIALTALSDHAICNISFTGVFCAATFLLALPRTFDNLGWVSVASVLSILVAGIVGMVGAGIHPVEPRVVVAARSSDFYTAFFSITNPVFAYCGHFMFFALMSEMKRPQDAIKAAYTLQGFATSYYAIFAAVTYGFIGSAVLSPSFSSLEIVWSKAAYGIALPNLLIAGSLYIHTAAKIIFIRIFRHSRHLHEHTVVGWGVWVFLIALMSAIAFVLAVGVPIFNYLIGITASLFAAWFTYGIAGMFWLHDAYHDGDGIREWWRKPFKFFMSMLTIVVGLFICVAGLYVTIRAIVEAYADGTITAPFSC</sequence>
<feature type="transmembrane region" description="Helical" evidence="6">
    <location>
        <begin position="212"/>
        <end position="230"/>
    </location>
</feature>
<feature type="transmembrane region" description="Helical" evidence="6">
    <location>
        <begin position="53"/>
        <end position="73"/>
    </location>
</feature>
<protein>
    <recommendedName>
        <fullName evidence="7">Amino acid transporter transmembrane domain-containing protein</fullName>
    </recommendedName>
</protein>
<feature type="transmembrane region" description="Helical" evidence="6">
    <location>
        <begin position="906"/>
        <end position="929"/>
    </location>
</feature>
<feature type="transmembrane region" description="Helical" evidence="6">
    <location>
        <begin position="289"/>
        <end position="309"/>
    </location>
</feature>
<dbReference type="EMBL" id="JAXOVC010000010">
    <property type="protein sequence ID" value="KAK4496104.1"/>
    <property type="molecule type" value="Genomic_DNA"/>
</dbReference>
<evidence type="ECO:0000259" key="7">
    <source>
        <dbReference type="Pfam" id="PF01490"/>
    </source>
</evidence>
<dbReference type="Pfam" id="PF13520">
    <property type="entry name" value="AA_permease_2"/>
    <property type="match status" value="1"/>
</dbReference>
<proteinExistence type="predicted"/>
<keyword evidence="3 6" id="KW-0812">Transmembrane</keyword>
<dbReference type="InterPro" id="IPR002293">
    <property type="entry name" value="AA/rel_permease1"/>
</dbReference>
<evidence type="ECO:0000256" key="6">
    <source>
        <dbReference type="SAM" id="Phobius"/>
    </source>
</evidence>
<comment type="caution">
    <text evidence="8">The sequence shown here is derived from an EMBL/GenBank/DDBJ whole genome shotgun (WGS) entry which is preliminary data.</text>
</comment>
<feature type="transmembrane region" description="Helical" evidence="6">
    <location>
        <begin position="722"/>
        <end position="741"/>
    </location>
</feature>
<feature type="transmembrane region" description="Helical" evidence="6">
    <location>
        <begin position="342"/>
        <end position="362"/>
    </location>
</feature>
<feature type="transmembrane region" description="Helical" evidence="6">
    <location>
        <begin position="455"/>
        <end position="479"/>
    </location>
</feature>
<dbReference type="Gene3D" id="1.20.1740.10">
    <property type="entry name" value="Amino acid/polyamine transporter I"/>
    <property type="match status" value="1"/>
</dbReference>
<reference evidence="8 9" key="1">
    <citation type="journal article" date="2023" name="G3 (Bethesda)">
        <title>A chromosome-level genome assembly of Zasmidium syzygii isolated from banana leaves.</title>
        <authorList>
            <person name="van Westerhoven A.C."/>
            <person name="Mehrabi R."/>
            <person name="Talebi R."/>
            <person name="Steentjes M.B.F."/>
            <person name="Corcolon B."/>
            <person name="Chong P.A."/>
            <person name="Kema G.H.J."/>
            <person name="Seidl M.F."/>
        </authorList>
    </citation>
    <scope>NUCLEOTIDE SEQUENCE [LARGE SCALE GENOMIC DNA]</scope>
    <source>
        <strain evidence="8 9">P124</strain>
    </source>
</reference>
<dbReference type="Proteomes" id="UP001305779">
    <property type="component" value="Unassembled WGS sequence"/>
</dbReference>
<dbReference type="InterPro" id="IPR013057">
    <property type="entry name" value="AA_transpt_TM"/>
</dbReference>
<evidence type="ECO:0000256" key="1">
    <source>
        <dbReference type="ARBA" id="ARBA00004141"/>
    </source>
</evidence>
<feature type="transmembrane region" description="Helical" evidence="6">
    <location>
        <begin position="491"/>
        <end position="513"/>
    </location>
</feature>
<feature type="transmembrane region" description="Helical" evidence="6">
    <location>
        <begin position="85"/>
        <end position="105"/>
    </location>
</feature>
<feature type="transmembrane region" description="Helical" evidence="6">
    <location>
        <begin position="935"/>
        <end position="958"/>
    </location>
</feature>
<accession>A0ABR0E3V8</accession>
<feature type="transmembrane region" description="Helical" evidence="6">
    <location>
        <begin position="788"/>
        <end position="812"/>
    </location>
</feature>
<keyword evidence="2" id="KW-0813">Transport</keyword>
<dbReference type="PANTHER" id="PTHR45649">
    <property type="entry name" value="AMINO-ACID PERMEASE BAT1"/>
    <property type="match status" value="1"/>
</dbReference>
<evidence type="ECO:0000256" key="3">
    <source>
        <dbReference type="ARBA" id="ARBA00022692"/>
    </source>
</evidence>